<reference evidence="1 2" key="1">
    <citation type="journal article" date="2016" name="Nat. Commun.">
        <title>Thousands of microbial genomes shed light on interconnected biogeochemical processes in an aquifer system.</title>
        <authorList>
            <person name="Anantharaman K."/>
            <person name="Brown C.T."/>
            <person name="Hug L.A."/>
            <person name="Sharon I."/>
            <person name="Castelle C.J."/>
            <person name="Probst A.J."/>
            <person name="Thomas B.C."/>
            <person name="Singh A."/>
            <person name="Wilkins M.J."/>
            <person name="Karaoz U."/>
            <person name="Brodie E.L."/>
            <person name="Williams K.H."/>
            <person name="Hubbard S.S."/>
            <person name="Banfield J.F."/>
        </authorList>
    </citation>
    <scope>NUCLEOTIDE SEQUENCE [LARGE SCALE GENOMIC DNA]</scope>
</reference>
<dbReference type="AlphaFoldDB" id="A0A1F7YQS9"/>
<organism evidence="1 2">
    <name type="scientific">Candidatus Woesebacteria bacterium RIFCSPHIGHO2_01_FULL_41_10</name>
    <dbReference type="NCBI Taxonomy" id="1802500"/>
    <lineage>
        <taxon>Bacteria</taxon>
        <taxon>Candidatus Woeseibacteriota</taxon>
    </lineage>
</organism>
<sequence>MSAELVIKAIEEHADPLRAEHSMRFFKTAKGQYGYGDRFLGLTVPQMRTIAKAHRDLAISDLELLLMSPIHEERLVALLILVDQFGKYPEKRKQIFDFYLSHTKFVNNWDLVDLSAPRIVGIQLLHSNKSLLEKLAASDDLWEKRIAMVATATFIKDEQLMPTLQIAEKLLGDKHDLIHKAIGWMLREVGKKDEAVLEKFLKKHIKQMPRTTLRYAIERFDESKRKHYLAM</sequence>
<evidence type="ECO:0000313" key="1">
    <source>
        <dbReference type="EMBL" id="OGM28905.1"/>
    </source>
</evidence>
<gene>
    <name evidence="1" type="ORF">A2801_03015</name>
</gene>
<protein>
    <submittedName>
        <fullName evidence="1">DNA alkylation repair protein</fullName>
    </submittedName>
</protein>
<dbReference type="STRING" id="1802500.A2801_03015"/>
<dbReference type="EMBL" id="MGGM01000023">
    <property type="protein sequence ID" value="OGM28905.1"/>
    <property type="molecule type" value="Genomic_DNA"/>
</dbReference>
<accession>A0A1F7YQS9</accession>
<dbReference type="Proteomes" id="UP000177263">
    <property type="component" value="Unassembled WGS sequence"/>
</dbReference>
<dbReference type="InterPro" id="IPR014825">
    <property type="entry name" value="DNA_alkylation"/>
</dbReference>
<dbReference type="Gene3D" id="1.25.10.90">
    <property type="match status" value="1"/>
</dbReference>
<dbReference type="InterPro" id="IPR016024">
    <property type="entry name" value="ARM-type_fold"/>
</dbReference>
<dbReference type="PANTHER" id="PTHR34070">
    <property type="entry name" value="ARMADILLO-TYPE FOLD"/>
    <property type="match status" value="1"/>
</dbReference>
<evidence type="ECO:0000313" key="2">
    <source>
        <dbReference type="Proteomes" id="UP000177263"/>
    </source>
</evidence>
<proteinExistence type="predicted"/>
<dbReference type="CDD" id="cd06561">
    <property type="entry name" value="AlkD_like"/>
    <property type="match status" value="1"/>
</dbReference>
<dbReference type="SUPFAM" id="SSF48371">
    <property type="entry name" value="ARM repeat"/>
    <property type="match status" value="1"/>
</dbReference>
<name>A0A1F7YQS9_9BACT</name>
<comment type="caution">
    <text evidence="1">The sequence shown here is derived from an EMBL/GenBank/DDBJ whole genome shotgun (WGS) entry which is preliminary data.</text>
</comment>
<dbReference type="Pfam" id="PF08713">
    <property type="entry name" value="DNA_alkylation"/>
    <property type="match status" value="1"/>
</dbReference>
<dbReference type="PANTHER" id="PTHR34070:SF1">
    <property type="entry name" value="DNA ALKYLATION REPAIR PROTEIN"/>
    <property type="match status" value="1"/>
</dbReference>